<name>A0A8H6Z6Z2_9AGAR</name>
<accession>A0A8H6Z6Z2</accession>
<organism evidence="1 2">
    <name type="scientific">Mycena sanguinolenta</name>
    <dbReference type="NCBI Taxonomy" id="230812"/>
    <lineage>
        <taxon>Eukaryota</taxon>
        <taxon>Fungi</taxon>
        <taxon>Dikarya</taxon>
        <taxon>Basidiomycota</taxon>
        <taxon>Agaricomycotina</taxon>
        <taxon>Agaricomycetes</taxon>
        <taxon>Agaricomycetidae</taxon>
        <taxon>Agaricales</taxon>
        <taxon>Marasmiineae</taxon>
        <taxon>Mycenaceae</taxon>
        <taxon>Mycena</taxon>
    </lineage>
</organism>
<evidence type="ECO:0000313" key="1">
    <source>
        <dbReference type="EMBL" id="KAF7373698.1"/>
    </source>
</evidence>
<evidence type="ECO:0000313" key="2">
    <source>
        <dbReference type="Proteomes" id="UP000623467"/>
    </source>
</evidence>
<proteinExistence type="predicted"/>
<reference evidence="1" key="1">
    <citation type="submission" date="2020-05" db="EMBL/GenBank/DDBJ databases">
        <title>Mycena genomes resolve the evolution of fungal bioluminescence.</title>
        <authorList>
            <person name="Tsai I.J."/>
        </authorList>
    </citation>
    <scope>NUCLEOTIDE SEQUENCE</scope>
    <source>
        <strain evidence="1">160909Yilan</strain>
    </source>
</reference>
<dbReference type="Proteomes" id="UP000623467">
    <property type="component" value="Unassembled WGS sequence"/>
</dbReference>
<keyword evidence="2" id="KW-1185">Reference proteome</keyword>
<protein>
    <submittedName>
        <fullName evidence="1">Uncharacterized protein</fullName>
    </submittedName>
</protein>
<dbReference type="AlphaFoldDB" id="A0A8H6Z6Z2"/>
<dbReference type="OrthoDB" id="28092at2759"/>
<dbReference type="EMBL" id="JACAZH010000003">
    <property type="protein sequence ID" value="KAF7373698.1"/>
    <property type="molecule type" value="Genomic_DNA"/>
</dbReference>
<comment type="caution">
    <text evidence="1">The sequence shown here is derived from an EMBL/GenBank/DDBJ whole genome shotgun (WGS) entry which is preliminary data.</text>
</comment>
<gene>
    <name evidence="1" type="ORF">MSAN_00580800</name>
</gene>
<sequence>MLVEIGCRLGLPDEIVVSAHDHTASLARDAFGFKQRKAQNTLVDIVVFRIDPLTGASVDPAEANTERLLQGTVVLAGALIEAFILPESDVVILVDEFFQINPYPNIEASTALLAHHAPNLRRALISSLQKISLWLPRIRGAQSRTLTRSPKRDIS</sequence>